<name>A0A443S0C4_9ACAR</name>
<keyword evidence="4" id="KW-0862">Zinc</keyword>
<comment type="caution">
    <text evidence="7">The sequence shown here is derived from an EMBL/GenBank/DDBJ whole genome shotgun (WGS) entry which is preliminary data.</text>
</comment>
<dbReference type="GO" id="GO:0008270">
    <property type="term" value="F:zinc ion binding"/>
    <property type="evidence" value="ECO:0007669"/>
    <property type="project" value="UniProtKB-KW"/>
</dbReference>
<evidence type="ECO:0000256" key="2">
    <source>
        <dbReference type="ARBA" id="ARBA00022723"/>
    </source>
</evidence>
<keyword evidence="2" id="KW-0479">Metal-binding</keyword>
<feature type="non-terminal residue" evidence="7">
    <location>
        <position position="1"/>
    </location>
</feature>
<keyword evidence="3" id="KW-0863">Zinc-finger</keyword>
<organism evidence="7 8">
    <name type="scientific">Leptotrombidium deliense</name>
    <dbReference type="NCBI Taxonomy" id="299467"/>
    <lineage>
        <taxon>Eukaryota</taxon>
        <taxon>Metazoa</taxon>
        <taxon>Ecdysozoa</taxon>
        <taxon>Arthropoda</taxon>
        <taxon>Chelicerata</taxon>
        <taxon>Arachnida</taxon>
        <taxon>Acari</taxon>
        <taxon>Acariformes</taxon>
        <taxon>Trombidiformes</taxon>
        <taxon>Prostigmata</taxon>
        <taxon>Anystina</taxon>
        <taxon>Parasitengona</taxon>
        <taxon>Trombiculoidea</taxon>
        <taxon>Trombiculidae</taxon>
        <taxon>Leptotrombidium</taxon>
    </lineage>
</organism>
<evidence type="ECO:0000256" key="1">
    <source>
        <dbReference type="ARBA" id="ARBA00004123"/>
    </source>
</evidence>
<dbReference type="EMBL" id="NCKV01014580">
    <property type="protein sequence ID" value="RWS20941.1"/>
    <property type="molecule type" value="Genomic_DNA"/>
</dbReference>
<evidence type="ECO:0000313" key="7">
    <source>
        <dbReference type="EMBL" id="RWS20941.1"/>
    </source>
</evidence>
<keyword evidence="8" id="KW-1185">Reference proteome</keyword>
<accession>A0A443S0C4</accession>
<dbReference type="InterPro" id="IPR007021">
    <property type="entry name" value="DUF659"/>
</dbReference>
<dbReference type="PANTHER" id="PTHR46481">
    <property type="entry name" value="ZINC FINGER BED DOMAIN-CONTAINING PROTEIN 4"/>
    <property type="match status" value="1"/>
</dbReference>
<dbReference type="AlphaFoldDB" id="A0A443S0C4"/>
<dbReference type="Pfam" id="PF04937">
    <property type="entry name" value="DUF659"/>
    <property type="match status" value="1"/>
</dbReference>
<evidence type="ECO:0000313" key="8">
    <source>
        <dbReference type="Proteomes" id="UP000288716"/>
    </source>
</evidence>
<proteinExistence type="predicted"/>
<evidence type="ECO:0000256" key="4">
    <source>
        <dbReference type="ARBA" id="ARBA00022833"/>
    </source>
</evidence>
<sequence length="299" mass="34081">IDASTERHTADYIENQVKDVITELGISKFTAVIGDNASNMKRMKTNMNKNYPHILPIGCAAHIINLFIQDLCKLQDISIILKKAKKIALEIKGSAVKLGTFRKFSKGKCNSLQVPIITRWYSVGAMVNSIIKAKEVLQQLAISSEIKLINRDIILNVEFWNQIEELQLIFNPLSEAIGLLEADNSTLSIVPQIFKNIKTSILDIDEGTIGNNTQIMELLESRKNMAIKEWHLLANLIDPNFKGAALTEQERFKGEKYMEEYMKVCGYWESLEIRSKIFASYNEFIACKGNYNRRKYKPL</sequence>
<dbReference type="OrthoDB" id="4951847at2759"/>
<reference evidence="7 8" key="1">
    <citation type="journal article" date="2018" name="Gigascience">
        <title>Genomes of trombidid mites reveal novel predicted allergens and laterally-transferred genes associated with secondary metabolism.</title>
        <authorList>
            <person name="Dong X."/>
            <person name="Chaisiri K."/>
            <person name="Xia D."/>
            <person name="Armstrong S.D."/>
            <person name="Fang Y."/>
            <person name="Donnelly M.J."/>
            <person name="Kadowaki T."/>
            <person name="McGarry J.W."/>
            <person name="Darby A.C."/>
            <person name="Makepeace B.L."/>
        </authorList>
    </citation>
    <scope>NUCLEOTIDE SEQUENCE [LARGE SCALE GENOMIC DNA]</scope>
    <source>
        <strain evidence="7">UoL-UT</strain>
    </source>
</reference>
<dbReference type="InterPro" id="IPR052035">
    <property type="entry name" value="ZnF_BED_domain_contain"/>
</dbReference>
<feature type="domain" description="DUF659" evidence="6">
    <location>
        <begin position="1"/>
        <end position="87"/>
    </location>
</feature>
<evidence type="ECO:0000259" key="6">
    <source>
        <dbReference type="Pfam" id="PF04937"/>
    </source>
</evidence>
<dbReference type="Proteomes" id="UP000288716">
    <property type="component" value="Unassembled WGS sequence"/>
</dbReference>
<dbReference type="PANTHER" id="PTHR46481:SF10">
    <property type="entry name" value="ZINC FINGER BED DOMAIN-CONTAINING PROTEIN 39"/>
    <property type="match status" value="1"/>
</dbReference>
<gene>
    <name evidence="7" type="ORF">B4U80_11972</name>
</gene>
<dbReference type="STRING" id="299467.A0A443S0C4"/>
<keyword evidence="5" id="KW-0539">Nucleus</keyword>
<dbReference type="VEuPathDB" id="VectorBase:LDEU011099"/>
<comment type="subcellular location">
    <subcellularLocation>
        <location evidence="1">Nucleus</location>
    </subcellularLocation>
</comment>
<dbReference type="GO" id="GO:0005634">
    <property type="term" value="C:nucleus"/>
    <property type="evidence" value="ECO:0007669"/>
    <property type="project" value="UniProtKB-SubCell"/>
</dbReference>
<dbReference type="InterPro" id="IPR012337">
    <property type="entry name" value="RNaseH-like_sf"/>
</dbReference>
<evidence type="ECO:0000256" key="5">
    <source>
        <dbReference type="ARBA" id="ARBA00023242"/>
    </source>
</evidence>
<protein>
    <recommendedName>
        <fullName evidence="6">DUF659 domain-containing protein</fullName>
    </recommendedName>
</protein>
<dbReference type="SUPFAM" id="SSF53098">
    <property type="entry name" value="Ribonuclease H-like"/>
    <property type="match status" value="1"/>
</dbReference>
<evidence type="ECO:0000256" key="3">
    <source>
        <dbReference type="ARBA" id="ARBA00022771"/>
    </source>
</evidence>